<dbReference type="GO" id="GO:0005198">
    <property type="term" value="F:structural molecule activity"/>
    <property type="evidence" value="ECO:0007669"/>
    <property type="project" value="InterPro"/>
</dbReference>
<gene>
    <name evidence="2" type="ORF">BINO364_LOCUS8421</name>
</gene>
<feature type="non-terminal residue" evidence="2">
    <location>
        <position position="521"/>
    </location>
</feature>
<dbReference type="InterPro" id="IPR016029">
    <property type="entry name" value="Inner_layer_core_VP3_Reovir"/>
</dbReference>
<sequence>MQATSQDKSDAQKILLAILNPIQVLLNFNLDIDELNVKMRIIAVFICKLLFICSPTFTNITQATAHALDDYLMANIHAYGVTNEPGTPTGFLQNGRRVTRSTELATNYDIGRGWLNSTYAVAGVYERPLYNGVSHYPIYGAPRDPLPVNGIIRQEDQVGALPNIWNVIMAIASSVRLIINEALPTYFSAYQDSYVTYLLRLNTFIFRNYEHRLRLPYNSIVPLLINHNTICGPPLNFTVSLKSVVHFFLNLPSSFSAEGMGIGGLTKVIRTCSQLVITTFFEGYQEIIRVPHHTPYSCALRALYVAFHQYPEWFGATNRVTYALRPYELPSKDRATRVARGVVLTNSVVGPSRPMVFQEWRVHLSRGGLLFILYQSRDSLPSITLDWYIPYQLHVSPIMPKLPVPFTVNPDAINSARSTITFGSFTEFHITNVDVEASVDTWLVNDMQHKFMIIHNDSMVRSVPSAGLNNMVRRVNTTSHGAVEIVSMPQWFEKMFLDSKSKSQSTPKSAEPKDDNAPERS</sequence>
<dbReference type="Proteomes" id="UP000838878">
    <property type="component" value="Chromosome 3"/>
</dbReference>
<proteinExistence type="predicted"/>
<accession>A0A8J9V9K6</accession>
<dbReference type="Pfam" id="PF01700">
    <property type="entry name" value="Orbi_VP3"/>
    <property type="match status" value="1"/>
</dbReference>
<organism evidence="2 3">
    <name type="scientific">Brenthis ino</name>
    <name type="common">lesser marbled fritillary</name>
    <dbReference type="NCBI Taxonomy" id="405034"/>
    <lineage>
        <taxon>Eukaryota</taxon>
        <taxon>Metazoa</taxon>
        <taxon>Ecdysozoa</taxon>
        <taxon>Arthropoda</taxon>
        <taxon>Hexapoda</taxon>
        <taxon>Insecta</taxon>
        <taxon>Pterygota</taxon>
        <taxon>Neoptera</taxon>
        <taxon>Endopterygota</taxon>
        <taxon>Lepidoptera</taxon>
        <taxon>Glossata</taxon>
        <taxon>Ditrysia</taxon>
        <taxon>Papilionoidea</taxon>
        <taxon>Nymphalidae</taxon>
        <taxon>Heliconiinae</taxon>
        <taxon>Argynnini</taxon>
        <taxon>Brenthis</taxon>
    </lineage>
</organism>
<dbReference type="InterPro" id="IPR002614">
    <property type="entry name" value="Inner_layer_core_VP3_Orbivir"/>
</dbReference>
<dbReference type="OrthoDB" id="7425978at2759"/>
<feature type="compositionally biased region" description="Basic and acidic residues" evidence="1">
    <location>
        <begin position="510"/>
        <end position="521"/>
    </location>
</feature>
<dbReference type="AlphaFoldDB" id="A0A8J9V9K6"/>
<protein>
    <submittedName>
        <fullName evidence="2">Uncharacterized protein</fullName>
    </submittedName>
</protein>
<evidence type="ECO:0000313" key="3">
    <source>
        <dbReference type="Proteomes" id="UP000838878"/>
    </source>
</evidence>
<evidence type="ECO:0000256" key="1">
    <source>
        <dbReference type="SAM" id="MobiDB-lite"/>
    </source>
</evidence>
<name>A0A8J9V9K6_9NEOP</name>
<feature type="region of interest" description="Disordered" evidence="1">
    <location>
        <begin position="498"/>
        <end position="521"/>
    </location>
</feature>
<evidence type="ECO:0000313" key="2">
    <source>
        <dbReference type="EMBL" id="CAH0722465.1"/>
    </source>
</evidence>
<reference evidence="2" key="1">
    <citation type="submission" date="2021-12" db="EMBL/GenBank/DDBJ databases">
        <authorList>
            <person name="Martin H S."/>
        </authorList>
    </citation>
    <scope>NUCLEOTIDE SEQUENCE</scope>
</reference>
<keyword evidence="3" id="KW-1185">Reference proteome</keyword>
<dbReference type="SUPFAM" id="SSF56831">
    <property type="entry name" value="Reovirus inner layer core protein p3"/>
    <property type="match status" value="1"/>
</dbReference>
<dbReference type="EMBL" id="OV170223">
    <property type="protein sequence ID" value="CAH0722465.1"/>
    <property type="molecule type" value="Genomic_DNA"/>
</dbReference>